<organism evidence="1 2">
    <name type="scientific">Nephila pilipes</name>
    <name type="common">Giant wood spider</name>
    <name type="synonym">Nephila maculata</name>
    <dbReference type="NCBI Taxonomy" id="299642"/>
    <lineage>
        <taxon>Eukaryota</taxon>
        <taxon>Metazoa</taxon>
        <taxon>Ecdysozoa</taxon>
        <taxon>Arthropoda</taxon>
        <taxon>Chelicerata</taxon>
        <taxon>Arachnida</taxon>
        <taxon>Araneae</taxon>
        <taxon>Araneomorphae</taxon>
        <taxon>Entelegynae</taxon>
        <taxon>Araneoidea</taxon>
        <taxon>Nephilidae</taxon>
        <taxon>Nephila</taxon>
    </lineage>
</organism>
<dbReference type="EMBL" id="BMAW01017041">
    <property type="protein sequence ID" value="GFT51889.1"/>
    <property type="molecule type" value="Genomic_DNA"/>
</dbReference>
<keyword evidence="2" id="KW-1185">Reference proteome</keyword>
<accession>A0A8X6P4Z4</accession>
<comment type="caution">
    <text evidence="1">The sequence shown here is derived from an EMBL/GenBank/DDBJ whole genome shotgun (WGS) entry which is preliminary data.</text>
</comment>
<dbReference type="Proteomes" id="UP000887013">
    <property type="component" value="Unassembled WGS sequence"/>
</dbReference>
<evidence type="ECO:0000313" key="2">
    <source>
        <dbReference type="Proteomes" id="UP000887013"/>
    </source>
</evidence>
<evidence type="ECO:0000313" key="1">
    <source>
        <dbReference type="EMBL" id="GFT51889.1"/>
    </source>
</evidence>
<dbReference type="OrthoDB" id="6417737at2759"/>
<proteinExistence type="predicted"/>
<protein>
    <recommendedName>
        <fullName evidence="3">Sushi domain-containing protein</fullName>
    </recommendedName>
</protein>
<name>A0A8X6P4Z4_NEPPI</name>
<sequence length="140" mass="15828">MEELQEFGTRNRSITKSEWLHVDSVVEDTENSRVKRELKACKYPSKSEDAEILCKIYPAVSYVDCGLTIGPGGSMKCYTNYMDHGPDCAVECKRFEDKPAVRRRNYRCNEQGNWSPELPFCVSPSSAMFEAPASAEDLSI</sequence>
<gene>
    <name evidence="1" type="primary">AVEN_240896_1</name>
    <name evidence="1" type="ORF">NPIL_541591</name>
</gene>
<reference evidence="1" key="1">
    <citation type="submission" date="2020-08" db="EMBL/GenBank/DDBJ databases">
        <title>Multicomponent nature underlies the extraordinary mechanical properties of spider dragline silk.</title>
        <authorList>
            <person name="Kono N."/>
            <person name="Nakamura H."/>
            <person name="Mori M."/>
            <person name="Yoshida Y."/>
            <person name="Ohtoshi R."/>
            <person name="Malay A.D."/>
            <person name="Moran D.A.P."/>
            <person name="Tomita M."/>
            <person name="Numata K."/>
            <person name="Arakawa K."/>
        </authorList>
    </citation>
    <scope>NUCLEOTIDE SEQUENCE</scope>
</reference>
<dbReference type="AlphaFoldDB" id="A0A8X6P4Z4"/>
<evidence type="ECO:0008006" key="3">
    <source>
        <dbReference type="Google" id="ProtNLM"/>
    </source>
</evidence>